<feature type="compositionally biased region" description="Low complexity" evidence="1">
    <location>
        <begin position="249"/>
        <end position="263"/>
    </location>
</feature>
<evidence type="ECO:0000313" key="4">
    <source>
        <dbReference type="Proteomes" id="UP001611494"/>
    </source>
</evidence>
<sequence>MTERTERKDPAGQSPPPASGDRPARADTPSAADEKGATAARSGGAGARASGAAEAEERAAADDSPPAEPAAGDTGAGSGDRRTGRRLVLRRPGARSLPLLAAVLLAIVFAVLWWTGDPTGELGDLRAELAADRQAEQIAGDYALGASQVEHTDLEAWRRALGDGVTPQLAPRLSAAVDVVGPWLAQMEYRSTATMLAAKVTGRDGDLYTVQAFVEMRSTSRQAPEGVTATAAYTLTLNRAAHWTVTDVSGSGPAAGAGETTPGPGLPPR</sequence>
<dbReference type="Proteomes" id="UP001611494">
    <property type="component" value="Unassembled WGS sequence"/>
</dbReference>
<feature type="transmembrane region" description="Helical" evidence="2">
    <location>
        <begin position="96"/>
        <end position="116"/>
    </location>
</feature>
<feature type="compositionally biased region" description="Basic and acidic residues" evidence="1">
    <location>
        <begin position="1"/>
        <end position="10"/>
    </location>
</feature>
<protein>
    <recommendedName>
        <fullName evidence="5">Mce-associated membrane protein</fullName>
    </recommendedName>
</protein>
<dbReference type="EMBL" id="JBIRYL010000001">
    <property type="protein sequence ID" value="MFI2229391.1"/>
    <property type="molecule type" value="Genomic_DNA"/>
</dbReference>
<feature type="compositionally biased region" description="Low complexity" evidence="1">
    <location>
        <begin position="37"/>
        <end position="53"/>
    </location>
</feature>
<reference evidence="3 4" key="1">
    <citation type="submission" date="2024-10" db="EMBL/GenBank/DDBJ databases">
        <title>The Natural Products Discovery Center: Release of the First 8490 Sequenced Strains for Exploring Actinobacteria Biosynthetic Diversity.</title>
        <authorList>
            <person name="Kalkreuter E."/>
            <person name="Kautsar S.A."/>
            <person name="Yang D."/>
            <person name="Bader C.D."/>
            <person name="Teijaro C.N."/>
            <person name="Fluegel L."/>
            <person name="Davis C.M."/>
            <person name="Simpson J.R."/>
            <person name="Lauterbach L."/>
            <person name="Steele A.D."/>
            <person name="Gui C."/>
            <person name="Meng S."/>
            <person name="Li G."/>
            <person name="Viehrig K."/>
            <person name="Ye F."/>
            <person name="Su P."/>
            <person name="Kiefer A.F."/>
            <person name="Nichols A."/>
            <person name="Cepeda A.J."/>
            <person name="Yan W."/>
            <person name="Fan B."/>
            <person name="Jiang Y."/>
            <person name="Adhikari A."/>
            <person name="Zheng C.-J."/>
            <person name="Schuster L."/>
            <person name="Cowan T.M."/>
            <person name="Smanski M.J."/>
            <person name="Chevrette M.G."/>
            <person name="De Carvalho L.P.S."/>
            <person name="Shen B."/>
        </authorList>
    </citation>
    <scope>NUCLEOTIDE SEQUENCE [LARGE SCALE GENOMIC DNA]</scope>
    <source>
        <strain evidence="3 4">NPDC019377</strain>
    </source>
</reference>
<keyword evidence="2" id="KW-1133">Transmembrane helix</keyword>
<feature type="region of interest" description="Disordered" evidence="1">
    <location>
        <begin position="1"/>
        <end position="84"/>
    </location>
</feature>
<evidence type="ECO:0008006" key="5">
    <source>
        <dbReference type="Google" id="ProtNLM"/>
    </source>
</evidence>
<keyword evidence="4" id="KW-1185">Reference proteome</keyword>
<keyword evidence="2" id="KW-0472">Membrane</keyword>
<proteinExistence type="predicted"/>
<organism evidence="3 4">
    <name type="scientific">Nocardia testacea</name>
    <dbReference type="NCBI Taxonomy" id="248551"/>
    <lineage>
        <taxon>Bacteria</taxon>
        <taxon>Bacillati</taxon>
        <taxon>Actinomycetota</taxon>
        <taxon>Actinomycetes</taxon>
        <taxon>Mycobacteriales</taxon>
        <taxon>Nocardiaceae</taxon>
        <taxon>Nocardia</taxon>
    </lineage>
</organism>
<dbReference type="RefSeq" id="WP_397060243.1">
    <property type="nucleotide sequence ID" value="NZ_JBIRYL010000001.1"/>
</dbReference>
<name>A0ABW7VS18_9NOCA</name>
<evidence type="ECO:0000313" key="3">
    <source>
        <dbReference type="EMBL" id="MFI2229391.1"/>
    </source>
</evidence>
<evidence type="ECO:0000256" key="1">
    <source>
        <dbReference type="SAM" id="MobiDB-lite"/>
    </source>
</evidence>
<keyword evidence="2" id="KW-0812">Transmembrane</keyword>
<evidence type="ECO:0000256" key="2">
    <source>
        <dbReference type="SAM" id="Phobius"/>
    </source>
</evidence>
<comment type="caution">
    <text evidence="3">The sequence shown here is derived from an EMBL/GenBank/DDBJ whole genome shotgun (WGS) entry which is preliminary data.</text>
</comment>
<feature type="region of interest" description="Disordered" evidence="1">
    <location>
        <begin position="248"/>
        <end position="269"/>
    </location>
</feature>
<accession>A0ABW7VS18</accession>
<gene>
    <name evidence="3" type="ORF">ACH49Z_06015</name>
</gene>